<feature type="compositionally biased region" description="Polar residues" evidence="1">
    <location>
        <begin position="103"/>
        <end position="116"/>
    </location>
</feature>
<dbReference type="AlphaFoldDB" id="A0AAN7UCF6"/>
<dbReference type="Proteomes" id="UP001305414">
    <property type="component" value="Unassembled WGS sequence"/>
</dbReference>
<reference evidence="2 3" key="1">
    <citation type="submission" date="2023-10" db="EMBL/GenBank/DDBJ databases">
        <title>Draft genome sequence of Xylaria bambusicola isolate GMP-LS, the root and basal stem rot pathogen of sugarcane in Indonesia.</title>
        <authorList>
            <person name="Selvaraj P."/>
            <person name="Muralishankar V."/>
            <person name="Muruganantham S."/>
            <person name="Sp S."/>
            <person name="Haryani S."/>
            <person name="Lau K.J.X."/>
            <person name="Naqvi N.I."/>
        </authorList>
    </citation>
    <scope>NUCLEOTIDE SEQUENCE [LARGE SCALE GENOMIC DNA]</scope>
    <source>
        <strain evidence="2">GMP-LS</strain>
    </source>
</reference>
<feature type="region of interest" description="Disordered" evidence="1">
    <location>
        <begin position="92"/>
        <end position="116"/>
    </location>
</feature>
<accession>A0AAN7UCF6</accession>
<protein>
    <submittedName>
        <fullName evidence="2">Uncharacterized protein</fullName>
    </submittedName>
</protein>
<keyword evidence="3" id="KW-1185">Reference proteome</keyword>
<gene>
    <name evidence="2" type="ORF">RRF57_000177</name>
</gene>
<dbReference type="EMBL" id="JAWHQM010000001">
    <property type="protein sequence ID" value="KAK5624461.1"/>
    <property type="molecule type" value="Genomic_DNA"/>
</dbReference>
<sequence>MALSRMTLPALGRAVYTTASETSKQGLSEGPPTSAPCPRSRPFRGTSVGERWDTWYVSSTSENVEGPPTAIESSYSLGTLLDIRYDARAEDLASLPQPRPGSVYTTVVSSSEGLEH</sequence>
<feature type="compositionally biased region" description="Polar residues" evidence="1">
    <location>
        <begin position="17"/>
        <end position="26"/>
    </location>
</feature>
<evidence type="ECO:0000313" key="2">
    <source>
        <dbReference type="EMBL" id="KAK5624461.1"/>
    </source>
</evidence>
<proteinExistence type="predicted"/>
<organism evidence="2 3">
    <name type="scientific">Xylaria bambusicola</name>
    <dbReference type="NCBI Taxonomy" id="326684"/>
    <lineage>
        <taxon>Eukaryota</taxon>
        <taxon>Fungi</taxon>
        <taxon>Dikarya</taxon>
        <taxon>Ascomycota</taxon>
        <taxon>Pezizomycotina</taxon>
        <taxon>Sordariomycetes</taxon>
        <taxon>Xylariomycetidae</taxon>
        <taxon>Xylariales</taxon>
        <taxon>Xylariaceae</taxon>
        <taxon>Xylaria</taxon>
    </lineage>
</organism>
<comment type="caution">
    <text evidence="2">The sequence shown here is derived from an EMBL/GenBank/DDBJ whole genome shotgun (WGS) entry which is preliminary data.</text>
</comment>
<feature type="region of interest" description="Disordered" evidence="1">
    <location>
        <begin position="17"/>
        <end position="47"/>
    </location>
</feature>
<name>A0AAN7UCF6_9PEZI</name>
<evidence type="ECO:0000256" key="1">
    <source>
        <dbReference type="SAM" id="MobiDB-lite"/>
    </source>
</evidence>
<evidence type="ECO:0000313" key="3">
    <source>
        <dbReference type="Proteomes" id="UP001305414"/>
    </source>
</evidence>